<protein>
    <submittedName>
        <fullName evidence="1">Putative chaperone</fullName>
    </submittedName>
</protein>
<evidence type="ECO:0000313" key="1">
    <source>
        <dbReference type="EMBL" id="QJA86002.1"/>
    </source>
</evidence>
<gene>
    <name evidence="1" type="ORF">MM415B02150_0007</name>
</gene>
<sequence>MKASLCPVCMGTGQKQNIYESVCHGCDGKGWVSVPENIYGDGTPLYSQPVDICPSCGSPKSSPGGTGCPMSSHYGTYC</sequence>
<name>A0A6M3KWA2_9ZZZZ</name>
<dbReference type="EMBL" id="MT142609">
    <property type="protein sequence ID" value="QJA86002.1"/>
    <property type="molecule type" value="Genomic_DNA"/>
</dbReference>
<reference evidence="1" key="1">
    <citation type="submission" date="2020-03" db="EMBL/GenBank/DDBJ databases">
        <title>The deep terrestrial virosphere.</title>
        <authorList>
            <person name="Holmfeldt K."/>
            <person name="Nilsson E."/>
            <person name="Simone D."/>
            <person name="Lopez-Fernandez M."/>
            <person name="Wu X."/>
            <person name="de Brujin I."/>
            <person name="Lundin D."/>
            <person name="Andersson A."/>
            <person name="Bertilsson S."/>
            <person name="Dopson M."/>
        </authorList>
    </citation>
    <scope>NUCLEOTIDE SEQUENCE</scope>
    <source>
        <strain evidence="1">MM415B02150</strain>
    </source>
</reference>
<dbReference type="SUPFAM" id="SSF57938">
    <property type="entry name" value="DnaJ/Hsp40 cysteine-rich domain"/>
    <property type="match status" value="1"/>
</dbReference>
<accession>A0A6M3KWA2</accession>
<proteinExistence type="predicted"/>
<dbReference type="InterPro" id="IPR036410">
    <property type="entry name" value="HSP_DnaJ_Cys-rich_dom_sf"/>
</dbReference>
<organism evidence="1">
    <name type="scientific">viral metagenome</name>
    <dbReference type="NCBI Taxonomy" id="1070528"/>
    <lineage>
        <taxon>unclassified sequences</taxon>
        <taxon>metagenomes</taxon>
        <taxon>organismal metagenomes</taxon>
    </lineage>
</organism>
<dbReference type="Gene3D" id="2.10.230.10">
    <property type="entry name" value="Heat shock protein DnaJ, cysteine-rich domain"/>
    <property type="match status" value="1"/>
</dbReference>
<dbReference type="AlphaFoldDB" id="A0A6M3KWA2"/>